<dbReference type="AlphaFoldDB" id="A0A0F9S7S3"/>
<dbReference type="EMBL" id="LAZR01002208">
    <property type="protein sequence ID" value="KKN33061.1"/>
    <property type="molecule type" value="Genomic_DNA"/>
</dbReference>
<evidence type="ECO:0000256" key="2">
    <source>
        <dbReference type="ARBA" id="ARBA00007131"/>
    </source>
</evidence>
<dbReference type="SUPFAM" id="SSF52518">
    <property type="entry name" value="Thiamin diphosphate-binding fold (THDP-binding)"/>
    <property type="match status" value="1"/>
</dbReference>
<evidence type="ECO:0000259" key="4">
    <source>
        <dbReference type="Pfam" id="PF00456"/>
    </source>
</evidence>
<name>A0A0F9S7S3_9ZZZZ</name>
<dbReference type="InterPro" id="IPR029061">
    <property type="entry name" value="THDP-binding"/>
</dbReference>
<dbReference type="PANTHER" id="PTHR47514:SF1">
    <property type="entry name" value="TRANSKETOLASE N-TERMINAL SECTION-RELATED"/>
    <property type="match status" value="1"/>
</dbReference>
<feature type="non-terminal residue" evidence="5">
    <location>
        <position position="172"/>
    </location>
</feature>
<comment type="caution">
    <text evidence="5">The sequence shown here is derived from an EMBL/GenBank/DDBJ whole genome shotgun (WGS) entry which is preliminary data.</text>
</comment>
<organism evidence="5">
    <name type="scientific">marine sediment metagenome</name>
    <dbReference type="NCBI Taxonomy" id="412755"/>
    <lineage>
        <taxon>unclassified sequences</taxon>
        <taxon>metagenomes</taxon>
        <taxon>ecological metagenomes</taxon>
    </lineage>
</organism>
<dbReference type="Pfam" id="PF00456">
    <property type="entry name" value="Transketolase_N"/>
    <property type="match status" value="1"/>
</dbReference>
<proteinExistence type="inferred from homology"/>
<gene>
    <name evidence="5" type="ORF">LCGC14_0807420</name>
</gene>
<evidence type="ECO:0000256" key="3">
    <source>
        <dbReference type="ARBA" id="ARBA00023052"/>
    </source>
</evidence>
<evidence type="ECO:0000256" key="1">
    <source>
        <dbReference type="ARBA" id="ARBA00001964"/>
    </source>
</evidence>
<evidence type="ECO:0000313" key="5">
    <source>
        <dbReference type="EMBL" id="KKN33061.1"/>
    </source>
</evidence>
<comment type="cofactor">
    <cofactor evidence="1">
        <name>thiamine diphosphate</name>
        <dbReference type="ChEBI" id="CHEBI:58937"/>
    </cofactor>
</comment>
<dbReference type="InterPro" id="IPR005474">
    <property type="entry name" value="Transketolase_N"/>
</dbReference>
<accession>A0A0F9S7S3</accession>
<feature type="domain" description="Transketolase N-terminal" evidence="4">
    <location>
        <begin position="25"/>
        <end position="172"/>
    </location>
</feature>
<keyword evidence="3" id="KW-0786">Thiamine pyrophosphate</keyword>
<dbReference type="Gene3D" id="3.40.50.970">
    <property type="match status" value="1"/>
</dbReference>
<reference evidence="5" key="1">
    <citation type="journal article" date="2015" name="Nature">
        <title>Complex archaea that bridge the gap between prokaryotes and eukaryotes.</title>
        <authorList>
            <person name="Spang A."/>
            <person name="Saw J.H."/>
            <person name="Jorgensen S.L."/>
            <person name="Zaremba-Niedzwiedzka K."/>
            <person name="Martijn J."/>
            <person name="Lind A.E."/>
            <person name="van Eijk R."/>
            <person name="Schleper C."/>
            <person name="Guy L."/>
            <person name="Ettema T.J."/>
        </authorList>
    </citation>
    <scope>NUCLEOTIDE SEQUENCE</scope>
</reference>
<protein>
    <recommendedName>
        <fullName evidence="4">Transketolase N-terminal domain-containing protein</fullName>
    </recommendedName>
</protein>
<dbReference type="PANTHER" id="PTHR47514">
    <property type="entry name" value="TRANSKETOLASE N-TERMINAL SECTION-RELATED"/>
    <property type="match status" value="1"/>
</dbReference>
<sequence length="172" mass="18982">MDITKQNEQQISLDILDIKKDILKMIYTAQSGHPGGSLSCAGIIYLLYHKIMRINHKDPLWKKRDIFILSKGHAAPAYYAVLSKIGFLTRKKLFTLREFGSSLQGHPIKNPQLGIEISTGSLGMGLSIGVGCALAARLNNSDKKIYVLLGDGELNEGVIWEAAMAANHYKLD</sequence>
<comment type="similarity">
    <text evidence="2">Belongs to the transketolase family.</text>
</comment>